<dbReference type="PANTHER" id="PTHR47371">
    <property type="entry name" value="LIPOTEICHOIC ACID SYNTHASE"/>
    <property type="match status" value="1"/>
</dbReference>
<keyword evidence="5 11" id="KW-0812">Transmembrane</keyword>
<dbReference type="InterPro" id="IPR000917">
    <property type="entry name" value="Sulfatase_N"/>
</dbReference>
<feature type="binding site" evidence="9">
    <location>
        <position position="442"/>
    </location>
    <ligand>
        <name>substrate</name>
    </ligand>
</feature>
<name>A0A0J1FPI0_9FIRM</name>
<keyword evidence="4" id="KW-1003">Cell membrane</keyword>
<evidence type="ECO:0000256" key="3">
    <source>
        <dbReference type="ARBA" id="ARBA00009983"/>
    </source>
</evidence>
<evidence type="ECO:0000256" key="10">
    <source>
        <dbReference type="PIRSR" id="PIRSR005091-3"/>
    </source>
</evidence>
<dbReference type="InterPro" id="IPR050448">
    <property type="entry name" value="OpgB/LTA_synthase_biosynth"/>
</dbReference>
<evidence type="ECO:0000256" key="1">
    <source>
        <dbReference type="ARBA" id="ARBA00004651"/>
    </source>
</evidence>
<feature type="transmembrane region" description="Helical" evidence="11">
    <location>
        <begin position="180"/>
        <end position="197"/>
    </location>
</feature>
<evidence type="ECO:0000313" key="14">
    <source>
        <dbReference type="Proteomes" id="UP000036356"/>
    </source>
</evidence>
<feature type="transmembrane region" description="Helical" evidence="11">
    <location>
        <begin position="148"/>
        <end position="168"/>
    </location>
</feature>
<evidence type="ECO:0000313" key="13">
    <source>
        <dbReference type="EMBL" id="KLU65232.1"/>
    </source>
</evidence>
<evidence type="ECO:0000256" key="8">
    <source>
        <dbReference type="PIRSR" id="PIRSR005091-1"/>
    </source>
</evidence>
<dbReference type="Proteomes" id="UP000036356">
    <property type="component" value="Unassembled WGS sequence"/>
</dbReference>
<keyword evidence="7 11" id="KW-0472">Membrane</keyword>
<feature type="domain" description="Sulfatase N-terminal" evidence="12">
    <location>
        <begin position="279"/>
        <end position="564"/>
    </location>
</feature>
<feature type="transmembrane region" description="Helical" evidence="11">
    <location>
        <begin position="100"/>
        <end position="120"/>
    </location>
</feature>
<feature type="transmembrane region" description="Helical" evidence="11">
    <location>
        <begin position="33"/>
        <end position="53"/>
    </location>
</feature>
<sequence>MIYNPLNLPPSQTRGFFEKRQRFGLVQFLKNNILLFSMVLTILLKFVLFLGLVNNDDSSKFSFMKAFFSFSSPPPILVYISMILIPLSFSFLFRGRARFWFLQFCNSLITLLLIADLMYYRGFNSFISPYIFSQTTNLDNLSNSIISMLRPIDIFMIIDLIIYLTLGLGKKTLYLHRNRSGIAFLLTLLLPISYIYYQHYQLDLHGNNKTMLFRVSWSPNQTMSNLSPLGYHAFDLYNFYKNKNIQPITPQQTAEIKNWFKEKQENLPPNQYFGRFANQNLIVIQVESLENFVIKQKINGQEITPNLNKLLANSLYFSNFYEQVNNGTSSDADLMTNTSVYPIRTGATFFRFPNNTYNSLPKMLANKGYATVAIHPDKGSYWNWMPALKSIGFEKTIDSSHFKETEKIGLGISDGSYLKQIAPIIENEKQPFYNFIVTLTSHNPFDLPAQYRTLKLSDNLNKSKLGGYFQSVHYTDEQIGKFLNTLDQQGVLDNSVVVIYGDHTGVHKYYDDEVKQVQPQESWWLDDSKRIPLIIFHKGMNGQELKITGGQIDTLPTIASLMGISEKTYQNTAFGRNLLNTHKNFAVLANKEYVGQASSETEKNQEITGIDLADLVIEKNYFKAQGYK</sequence>
<dbReference type="AlphaFoldDB" id="A0A0J1FPI0"/>
<protein>
    <submittedName>
        <fullName evidence="13">Lipoteichoic acid synthase 2</fullName>
    </submittedName>
</protein>
<dbReference type="Gene3D" id="3.40.720.10">
    <property type="entry name" value="Alkaline Phosphatase, subunit A"/>
    <property type="match status" value="1"/>
</dbReference>
<reference evidence="13 14" key="1">
    <citation type="submission" date="2015-06" db="EMBL/GenBank/DDBJ databases">
        <title>Draft genome of the moderately acidophilic sulfate reducer Candidatus Desulfosporosinus acididurans strain M1.</title>
        <authorList>
            <person name="Poehlein A."/>
            <person name="Petzsch P."/>
            <person name="Johnson B.D."/>
            <person name="Schloemann M."/>
            <person name="Daniel R."/>
            <person name="Muehling M."/>
        </authorList>
    </citation>
    <scope>NUCLEOTIDE SEQUENCE [LARGE SCALE GENOMIC DNA]</scope>
    <source>
        <strain evidence="13 14">M1</strain>
    </source>
</reference>
<keyword evidence="14" id="KW-1185">Reference proteome</keyword>
<dbReference type="InterPro" id="IPR017850">
    <property type="entry name" value="Alkaline_phosphatase_core_sf"/>
</dbReference>
<evidence type="ECO:0000256" key="7">
    <source>
        <dbReference type="ARBA" id="ARBA00023136"/>
    </source>
</evidence>
<dbReference type="PANTHER" id="PTHR47371:SF3">
    <property type="entry name" value="PHOSPHOGLYCEROL TRANSFERASE I"/>
    <property type="match status" value="1"/>
</dbReference>
<keyword evidence="9" id="KW-0464">Manganese</keyword>
<comment type="similarity">
    <text evidence="3">Belongs to the LTA synthase family.</text>
</comment>
<dbReference type="SUPFAM" id="SSF53649">
    <property type="entry name" value="Alkaline phosphatase-like"/>
    <property type="match status" value="1"/>
</dbReference>
<dbReference type="EMBL" id="LDZY01000009">
    <property type="protein sequence ID" value="KLU65232.1"/>
    <property type="molecule type" value="Genomic_DNA"/>
</dbReference>
<comment type="subcellular location">
    <subcellularLocation>
        <location evidence="1">Cell membrane</location>
        <topology evidence="1">Multi-pass membrane protein</topology>
    </subcellularLocation>
</comment>
<keyword evidence="9" id="KW-0479">Metal-binding</keyword>
<comment type="pathway">
    <text evidence="2">Cell wall biogenesis; lipoteichoic acid biosynthesis.</text>
</comment>
<dbReference type="RefSeq" id="WP_242847157.1">
    <property type="nucleotide sequence ID" value="NZ_LDZY01000009.1"/>
</dbReference>
<dbReference type="STRING" id="476652.DEAC_c27840"/>
<gene>
    <name evidence="13" type="primary">ltaS2</name>
    <name evidence="13" type="ORF">DEAC_c27840</name>
</gene>
<feature type="binding site" evidence="10">
    <location>
        <position position="503"/>
    </location>
    <ligand>
        <name>Mn(2+)</name>
        <dbReference type="ChEBI" id="CHEBI:29035"/>
    </ligand>
</feature>
<dbReference type="Gene3D" id="3.30.1120.170">
    <property type="match status" value="1"/>
</dbReference>
<keyword evidence="6 11" id="KW-1133">Transmembrane helix</keyword>
<dbReference type="CDD" id="cd16015">
    <property type="entry name" value="LTA_synthase"/>
    <property type="match status" value="1"/>
</dbReference>
<evidence type="ECO:0000256" key="6">
    <source>
        <dbReference type="ARBA" id="ARBA00022989"/>
    </source>
</evidence>
<dbReference type="GO" id="GO:0005886">
    <property type="term" value="C:plasma membrane"/>
    <property type="evidence" value="ECO:0007669"/>
    <property type="project" value="UniProtKB-SubCell"/>
</dbReference>
<evidence type="ECO:0000259" key="12">
    <source>
        <dbReference type="Pfam" id="PF00884"/>
    </source>
</evidence>
<evidence type="ECO:0000256" key="4">
    <source>
        <dbReference type="ARBA" id="ARBA00022475"/>
    </source>
</evidence>
<dbReference type="InterPro" id="IPR012160">
    <property type="entry name" value="LtaS-like"/>
</dbReference>
<dbReference type="Pfam" id="PF00884">
    <property type="entry name" value="Sulfatase"/>
    <property type="match status" value="1"/>
</dbReference>
<feature type="transmembrane region" description="Helical" evidence="11">
    <location>
        <begin position="73"/>
        <end position="93"/>
    </location>
</feature>
<feature type="binding site" evidence="10">
    <location>
        <position position="287"/>
    </location>
    <ligand>
        <name>Mn(2+)</name>
        <dbReference type="ChEBI" id="CHEBI:29035"/>
    </ligand>
</feature>
<dbReference type="GO" id="GO:0046872">
    <property type="term" value="F:metal ion binding"/>
    <property type="evidence" value="ECO:0007669"/>
    <property type="project" value="UniProtKB-KW"/>
</dbReference>
<dbReference type="PATRIC" id="fig|476652.3.peg.2913"/>
<organism evidence="13 14">
    <name type="scientific">Desulfosporosinus acididurans</name>
    <dbReference type="NCBI Taxonomy" id="476652"/>
    <lineage>
        <taxon>Bacteria</taxon>
        <taxon>Bacillati</taxon>
        <taxon>Bacillota</taxon>
        <taxon>Clostridia</taxon>
        <taxon>Eubacteriales</taxon>
        <taxon>Desulfitobacteriaceae</taxon>
        <taxon>Desulfosporosinus</taxon>
    </lineage>
</organism>
<evidence type="ECO:0000256" key="2">
    <source>
        <dbReference type="ARBA" id="ARBA00004936"/>
    </source>
</evidence>
<feature type="binding site" evidence="10">
    <location>
        <position position="502"/>
    </location>
    <ligand>
        <name>Mn(2+)</name>
        <dbReference type="ChEBI" id="CHEBI:29035"/>
    </ligand>
</feature>
<evidence type="ECO:0000256" key="11">
    <source>
        <dbReference type="SAM" id="Phobius"/>
    </source>
</evidence>
<evidence type="ECO:0000256" key="5">
    <source>
        <dbReference type="ARBA" id="ARBA00022692"/>
    </source>
</evidence>
<feature type="active site" evidence="8">
    <location>
        <position position="329"/>
    </location>
</feature>
<proteinExistence type="inferred from homology"/>
<evidence type="ECO:0000256" key="9">
    <source>
        <dbReference type="PIRSR" id="PIRSR005091-2"/>
    </source>
</evidence>
<dbReference type="PIRSF" id="PIRSF005091">
    <property type="entry name" value="Mmb_sulf_HI1246"/>
    <property type="match status" value="1"/>
</dbReference>
<accession>A0A0J1FPI0</accession>
<comment type="caution">
    <text evidence="13">The sequence shown here is derived from an EMBL/GenBank/DDBJ whole genome shotgun (WGS) entry which is preliminary data.</text>
</comment>